<dbReference type="AlphaFoldDB" id="A0A226DU09"/>
<comment type="caution">
    <text evidence="2">The sequence shown here is derived from an EMBL/GenBank/DDBJ whole genome shotgun (WGS) entry which is preliminary data.</text>
</comment>
<keyword evidence="3" id="KW-1185">Reference proteome</keyword>
<evidence type="ECO:0000313" key="3">
    <source>
        <dbReference type="Proteomes" id="UP000198287"/>
    </source>
</evidence>
<gene>
    <name evidence="2" type="ORF">Fcan01_16785</name>
</gene>
<feature type="transmembrane region" description="Helical" evidence="1">
    <location>
        <begin position="340"/>
        <end position="365"/>
    </location>
</feature>
<feature type="transmembrane region" description="Helical" evidence="1">
    <location>
        <begin position="401"/>
        <end position="419"/>
    </location>
</feature>
<evidence type="ECO:0000256" key="1">
    <source>
        <dbReference type="SAM" id="Phobius"/>
    </source>
</evidence>
<dbReference type="Proteomes" id="UP000198287">
    <property type="component" value="Unassembled WGS sequence"/>
</dbReference>
<keyword evidence="1" id="KW-0812">Transmembrane</keyword>
<reference evidence="2 3" key="1">
    <citation type="submission" date="2015-12" db="EMBL/GenBank/DDBJ databases">
        <title>The genome of Folsomia candida.</title>
        <authorList>
            <person name="Faddeeva A."/>
            <person name="Derks M.F."/>
            <person name="Anvar Y."/>
            <person name="Smit S."/>
            <person name="Van Straalen N."/>
            <person name="Roelofs D."/>
        </authorList>
    </citation>
    <scope>NUCLEOTIDE SEQUENCE [LARGE SCALE GENOMIC DNA]</scope>
    <source>
        <strain evidence="2 3">VU population</strain>
        <tissue evidence="2">Whole body</tissue>
    </source>
</reference>
<proteinExistence type="predicted"/>
<accession>A0A226DU09</accession>
<evidence type="ECO:0000313" key="2">
    <source>
        <dbReference type="EMBL" id="OXA48985.1"/>
    </source>
</evidence>
<name>A0A226DU09_FOLCA</name>
<sequence>MEIYNLAKYVHIFSGCVINLINYQNINIPSTISTPIWTTRFATIRFCNFQLVPNQRLKLQYQVVLLDQLTNQTLPKCVPFGSYPIPLRKNVAHPRGWKCLTRFYIYPPDGKWRGILPPLMYEEHFGLNRQMQRYYRTGYHILVQRIFDDVKSWASEMRDSLDENSGLNMLLMFTKDNFITKFQFCCKYCHGCFQVCEDIGKDVTNSVEMEEVASRLNKIGDKTPWCVVGYPKPVNLRNIHFSEISKNDVNIDGILINLVLGSNSSLQFSMYDCPRFLTGAPSQLPEGSTLSFDQCSRDPMIRPKISMKAEVGIQLVTNLRPYGFLSCSMRRFPQTTLENLIHVFSLNVWISVIVSSMFLGLFLLLTSKAGASKVEILTTGYSILLEQNSSIAANLKKETHIYFVSAPWILMSIVITNLIRGDNVQNTISPVRVRPYENFSQLIDNRFTFVDQIVHMRDNEGRRGVGSGHVLTTMRALSTIETSWDVISPRILNHLKNASLFQVVHKKVTNIWYRYPTQITQNGSGFTCAKEKIAYLGWFKQLKETKALLEKHRPGPEYSVGKEYVGLVPTGWIIQNNVDPRIPVRFMALFESGIAKKWLWYDDMVTKLRVRFDQECNTFLVKEASCPANLI</sequence>
<protein>
    <submittedName>
        <fullName evidence="2">Uncharacterized protein</fullName>
    </submittedName>
</protein>
<keyword evidence="1" id="KW-0472">Membrane</keyword>
<organism evidence="2 3">
    <name type="scientific">Folsomia candida</name>
    <name type="common">Springtail</name>
    <dbReference type="NCBI Taxonomy" id="158441"/>
    <lineage>
        <taxon>Eukaryota</taxon>
        <taxon>Metazoa</taxon>
        <taxon>Ecdysozoa</taxon>
        <taxon>Arthropoda</taxon>
        <taxon>Hexapoda</taxon>
        <taxon>Collembola</taxon>
        <taxon>Entomobryomorpha</taxon>
        <taxon>Isotomoidea</taxon>
        <taxon>Isotomidae</taxon>
        <taxon>Proisotominae</taxon>
        <taxon>Folsomia</taxon>
    </lineage>
</organism>
<dbReference type="EMBL" id="LNIX01000011">
    <property type="protein sequence ID" value="OXA48985.1"/>
    <property type="molecule type" value="Genomic_DNA"/>
</dbReference>
<keyword evidence="1" id="KW-1133">Transmembrane helix</keyword>